<protein>
    <submittedName>
        <fullName evidence="2">HD domain-containing protein</fullName>
    </submittedName>
</protein>
<evidence type="ECO:0000313" key="4">
    <source>
        <dbReference type="Proteomes" id="UP000027219"/>
    </source>
</evidence>
<keyword evidence="4" id="KW-1185">Reference proteome</keyword>
<dbReference type="PANTHER" id="PTHR43155">
    <property type="entry name" value="CYCLIC DI-GMP PHOSPHODIESTERASE PA4108-RELATED"/>
    <property type="match status" value="1"/>
</dbReference>
<dbReference type="Gene3D" id="1.10.3210.10">
    <property type="entry name" value="Hypothetical protein af1432"/>
    <property type="match status" value="2"/>
</dbReference>
<dbReference type="Pfam" id="PF01966">
    <property type="entry name" value="HD"/>
    <property type="match status" value="1"/>
</dbReference>
<dbReference type="Proteomes" id="UP000027219">
    <property type="component" value="Unassembled WGS sequence"/>
</dbReference>
<dbReference type="AlphaFoldDB" id="A0A066UQD8"/>
<dbReference type="Pfam" id="PF13487">
    <property type="entry name" value="HD_5"/>
    <property type="match status" value="1"/>
</dbReference>
<dbReference type="InterPro" id="IPR006674">
    <property type="entry name" value="HD_domain"/>
</dbReference>
<evidence type="ECO:0000313" key="5">
    <source>
        <dbReference type="Proteomes" id="UP000326789"/>
    </source>
</evidence>
<name>A0A066UQD8_9VIBR</name>
<dbReference type="PANTHER" id="PTHR43155:SF1">
    <property type="entry name" value="3'3'-CGAMP-SPECIFIC PHOSPHODIESTERASE 1"/>
    <property type="match status" value="1"/>
</dbReference>
<dbReference type="EMBL" id="JFFR01000009">
    <property type="protein sequence ID" value="KDN29280.1"/>
    <property type="molecule type" value="Genomic_DNA"/>
</dbReference>
<proteinExistence type="predicted"/>
<dbReference type="CDD" id="cd00077">
    <property type="entry name" value="HDc"/>
    <property type="match status" value="2"/>
</dbReference>
<dbReference type="Proteomes" id="UP000326789">
    <property type="component" value="Unassembled WGS sequence"/>
</dbReference>
<organism evidence="3 4">
    <name type="scientific">Vibrio fortis</name>
    <dbReference type="NCBI Taxonomy" id="212667"/>
    <lineage>
        <taxon>Bacteria</taxon>
        <taxon>Pseudomonadati</taxon>
        <taxon>Pseudomonadota</taxon>
        <taxon>Gammaproteobacteria</taxon>
        <taxon>Vibrionales</taxon>
        <taxon>Vibrionaceae</taxon>
        <taxon>Vibrio</taxon>
    </lineage>
</organism>
<dbReference type="SMART" id="SM00471">
    <property type="entry name" value="HDc"/>
    <property type="match status" value="2"/>
</dbReference>
<dbReference type="PROSITE" id="PS51832">
    <property type="entry name" value="HD_GYP"/>
    <property type="match status" value="1"/>
</dbReference>
<dbReference type="InterPro" id="IPR003607">
    <property type="entry name" value="HD/PDEase_dom"/>
</dbReference>
<dbReference type="EMBL" id="VWSE01000002">
    <property type="protein sequence ID" value="KAB0291878.1"/>
    <property type="molecule type" value="Genomic_DNA"/>
</dbReference>
<dbReference type="STRING" id="212667.VFDL14_13915"/>
<reference evidence="3 4" key="1">
    <citation type="submission" date="2014-02" db="EMBL/GenBank/DDBJ databases">
        <title>Vibrio fortis Dalian14 Genome Sequencing.</title>
        <authorList>
            <person name="Wang Y."/>
            <person name="Song L."/>
            <person name="Liu G."/>
            <person name="Ding J."/>
        </authorList>
    </citation>
    <scope>NUCLEOTIDE SEQUENCE [LARGE SCALE GENOMIC DNA]</scope>
    <source>
        <strain evidence="3 4">Dalian14</strain>
    </source>
</reference>
<sequence length="427" mass="48167">MNLYCQNVTVDLRKALFGIAKALDNVGFESKHHGQRVGYIAYRCALSVGWEEEQAQLAFSLGLIHDCGVSQIDEQLSLIAGFIPDSTHHHCKKGYQILKECPVLSIFAKPVLYHHTPWNELKDLPVSQLEKELAAVVMLADRVDYLCGVASADRFGNLTPAGKAYIIERLTEQADLLFETNLVQHMCELVDTDDFWFSMDVSYIQIMSDRFKPVPFFSQQMSLDETVAFAEFIANVVDAKSSFTFKHSLKVGQLSEYLGKQLGYSYTTQRKLYLAGLVHDIGKLQTPREILHKPGALTPEEYCCIKRHATDSRFALHELFSSPQICEWASNHHERLDGSGYPMGKTAEQLDKPSRIVAVVDVFQALTQSRPYRPGMSLEQTLAILDDHVQNHKLDAEVFNCLKKHAQYCFELSTDKCSDAQATAAEY</sequence>
<reference evidence="2 5" key="2">
    <citation type="submission" date="2019-09" db="EMBL/GenBank/DDBJ databases">
        <title>Whole genome sequence of Vibrio fortis.</title>
        <authorList>
            <person name="Das S.K."/>
        </authorList>
    </citation>
    <scope>NUCLEOTIDE SEQUENCE [LARGE SCALE GENOMIC DNA]</scope>
    <source>
        <strain evidence="2 5">AN60</strain>
    </source>
</reference>
<evidence type="ECO:0000313" key="2">
    <source>
        <dbReference type="EMBL" id="KAB0291878.1"/>
    </source>
</evidence>
<accession>A0A066UQD8</accession>
<dbReference type="OrthoDB" id="9816273at2"/>
<comment type="caution">
    <text evidence="3">The sequence shown here is derived from an EMBL/GenBank/DDBJ whole genome shotgun (WGS) entry which is preliminary data.</text>
</comment>
<feature type="domain" description="HD-GYP" evidence="1">
    <location>
        <begin position="222"/>
        <end position="418"/>
    </location>
</feature>
<dbReference type="GO" id="GO:0008081">
    <property type="term" value="F:phosphoric diester hydrolase activity"/>
    <property type="evidence" value="ECO:0007669"/>
    <property type="project" value="UniProtKB-ARBA"/>
</dbReference>
<dbReference type="RefSeq" id="WP_032550212.1">
    <property type="nucleotide sequence ID" value="NZ_BTGL01000008.1"/>
</dbReference>
<evidence type="ECO:0000313" key="3">
    <source>
        <dbReference type="EMBL" id="KDN29280.1"/>
    </source>
</evidence>
<evidence type="ECO:0000259" key="1">
    <source>
        <dbReference type="PROSITE" id="PS51832"/>
    </source>
</evidence>
<dbReference type="InterPro" id="IPR037522">
    <property type="entry name" value="HD_GYP_dom"/>
</dbReference>
<dbReference type="SUPFAM" id="SSF109604">
    <property type="entry name" value="HD-domain/PDEase-like"/>
    <property type="match status" value="2"/>
</dbReference>
<gene>
    <name evidence="2" type="ORF">F2P58_01725</name>
    <name evidence="3" type="ORF">VFDL14_13915</name>
</gene>